<gene>
    <name evidence="3" type="ORF">TIFTF001_003099</name>
</gene>
<sequence length="635" mass="73233">MATVYVFVQTVPGNRLWIPTSLMFVGGIIKYSERTRSLYLASLNSFRESLLKKPDPGPNYAKLMEEYSSKKEARLPTKIHMTSEPNKVAKDFSELDIEEGKKTPTDLSSLRKEKKRRLNEIDIVINAYHFYNIFKGLIVDSIFSYRERDESRRFFALRTAEDAFRVLEVELNFIYEALFTKVVVVHTIVGYVFRFAGFASVVVTLGLFFVADKEDFHKFDVGVTYNLLFGAIVLDFIALIMIVISDWTVIGLQKCMKEGSFLATLFCFFLSLQRPNWSKSKGFRSCCFELSRRVLFRRWSESITGYNFITYCLKDRSEWTFHYPEEDSSVRDKLKNGLKFVYYKILKYLKLGVDNVIDYLGARSFADEWNYAERTRMTCDLWEFVFEQLGAKAEEAEDAETAKRICEARGLYALQDIKCEKGKVEKLIPYIEEAAYDQSLLLWHIATELCFQAEAVESGTNTNNNEENPNRTFSKVLSDYMLYLLVLQPTMMSAVAGIGQIRFRDTSAEVKKFFIRKGCGPKHQKKACESILAVNTDVEPVTVKGDRSKSVLFDACILAKELQQFEEEKWKILIKVWVEMLSYAASHCRPETHAQQVSKGGELITFVWLLMAHFGLGEQFQIKEGHARAKLVVEK</sequence>
<evidence type="ECO:0000313" key="4">
    <source>
        <dbReference type="Proteomes" id="UP001187192"/>
    </source>
</evidence>
<name>A0AA87ZXX5_FICCA</name>
<evidence type="ECO:0000256" key="1">
    <source>
        <dbReference type="SAM" id="Phobius"/>
    </source>
</evidence>
<dbReference type="EMBL" id="BTGU01000003">
    <property type="protein sequence ID" value="GMN31071.1"/>
    <property type="molecule type" value="Genomic_DNA"/>
</dbReference>
<feature type="transmembrane region" description="Helical" evidence="1">
    <location>
        <begin position="191"/>
        <end position="211"/>
    </location>
</feature>
<feature type="domain" description="DUF4220" evidence="2">
    <location>
        <begin position="2"/>
        <end position="311"/>
    </location>
</feature>
<proteinExistence type="predicted"/>
<dbReference type="InterPro" id="IPR025315">
    <property type="entry name" value="DUF4220"/>
</dbReference>
<feature type="transmembrane region" description="Helical" evidence="1">
    <location>
        <begin position="223"/>
        <end position="244"/>
    </location>
</feature>
<dbReference type="PANTHER" id="PTHR31325">
    <property type="entry name" value="OS01G0798800 PROTEIN-RELATED"/>
    <property type="match status" value="1"/>
</dbReference>
<dbReference type="AlphaFoldDB" id="A0AA87ZXX5"/>
<evidence type="ECO:0000313" key="3">
    <source>
        <dbReference type="EMBL" id="GMN31071.1"/>
    </source>
</evidence>
<keyword evidence="1" id="KW-1133">Transmembrane helix</keyword>
<dbReference type="Pfam" id="PF13968">
    <property type="entry name" value="DUF4220"/>
    <property type="match status" value="1"/>
</dbReference>
<keyword evidence="4" id="KW-1185">Reference proteome</keyword>
<dbReference type="InterPro" id="IPR007658">
    <property type="entry name" value="DUF594"/>
</dbReference>
<dbReference type="Proteomes" id="UP001187192">
    <property type="component" value="Unassembled WGS sequence"/>
</dbReference>
<keyword evidence="1" id="KW-0472">Membrane</keyword>
<comment type="caution">
    <text evidence="3">The sequence shown here is derived from an EMBL/GenBank/DDBJ whole genome shotgun (WGS) entry which is preliminary data.</text>
</comment>
<keyword evidence="1" id="KW-0812">Transmembrane</keyword>
<organism evidence="3 4">
    <name type="scientific">Ficus carica</name>
    <name type="common">Common fig</name>
    <dbReference type="NCBI Taxonomy" id="3494"/>
    <lineage>
        <taxon>Eukaryota</taxon>
        <taxon>Viridiplantae</taxon>
        <taxon>Streptophyta</taxon>
        <taxon>Embryophyta</taxon>
        <taxon>Tracheophyta</taxon>
        <taxon>Spermatophyta</taxon>
        <taxon>Magnoliopsida</taxon>
        <taxon>eudicotyledons</taxon>
        <taxon>Gunneridae</taxon>
        <taxon>Pentapetalae</taxon>
        <taxon>rosids</taxon>
        <taxon>fabids</taxon>
        <taxon>Rosales</taxon>
        <taxon>Moraceae</taxon>
        <taxon>Ficeae</taxon>
        <taxon>Ficus</taxon>
    </lineage>
</organism>
<accession>A0AA87ZXX5</accession>
<dbReference type="Pfam" id="PF04578">
    <property type="entry name" value="DUF594"/>
    <property type="match status" value="1"/>
</dbReference>
<reference evidence="3" key="1">
    <citation type="submission" date="2023-07" db="EMBL/GenBank/DDBJ databases">
        <title>draft genome sequence of fig (Ficus carica).</title>
        <authorList>
            <person name="Takahashi T."/>
            <person name="Nishimura K."/>
        </authorList>
    </citation>
    <scope>NUCLEOTIDE SEQUENCE</scope>
</reference>
<protein>
    <recommendedName>
        <fullName evidence="2">DUF4220 domain-containing protein</fullName>
    </recommendedName>
</protein>
<evidence type="ECO:0000259" key="2">
    <source>
        <dbReference type="Pfam" id="PF13968"/>
    </source>
</evidence>